<dbReference type="InterPro" id="IPR036779">
    <property type="entry name" value="LysM_dom_sf"/>
</dbReference>
<keyword evidence="2" id="KW-0812">Transmembrane</keyword>
<keyword evidence="4" id="KW-1185">Reference proteome</keyword>
<dbReference type="Gene3D" id="3.10.350.10">
    <property type="entry name" value="LysM domain"/>
    <property type="match status" value="1"/>
</dbReference>
<keyword evidence="2" id="KW-0472">Membrane</keyword>
<evidence type="ECO:0000256" key="1">
    <source>
        <dbReference type="SAM" id="MobiDB-lite"/>
    </source>
</evidence>
<evidence type="ECO:0000256" key="2">
    <source>
        <dbReference type="SAM" id="Phobius"/>
    </source>
</evidence>
<name>A0A1S6HXK5_9GAMM</name>
<dbReference type="CDD" id="cd00118">
    <property type="entry name" value="LysM"/>
    <property type="match status" value="1"/>
</dbReference>
<dbReference type="STRING" id="225848.Sps_05170"/>
<dbReference type="CDD" id="cd20709">
    <property type="entry name" value="MIX_V"/>
    <property type="match status" value="1"/>
</dbReference>
<dbReference type="EMBL" id="CP014782">
    <property type="protein sequence ID" value="AQS40239.1"/>
    <property type="molecule type" value="Genomic_DNA"/>
</dbReference>
<reference evidence="3 4" key="1">
    <citation type="submission" date="2016-03" db="EMBL/GenBank/DDBJ databases">
        <title>Complete genome sequence of Shewanella psychrophila WP2, a deep sea bacterium isolated from west Pacific sediment.</title>
        <authorList>
            <person name="Xu G."/>
            <person name="Jian H."/>
        </authorList>
    </citation>
    <scope>NUCLEOTIDE SEQUENCE [LARGE SCALE GENOMIC DNA]</scope>
    <source>
        <strain evidence="3 4">WP2</strain>
    </source>
</reference>
<sequence>MPVGKIVNIDALMLHDADSIESDTSWLSDKDWESLAPTAGSVSQVKQSLEAGESVLLTQSPQSPLFAFSQGERSVNVCVSYSFPSNAVAAITQRFNTAGSSIAFERAPYESLHPSPPLDYTPDTSKVKEKVIPISCQYNVEVACSPPCLETLNYGYFMLAKTKNEPSLALSTVKPLGKHSLLTTLGKFEEPKQLLHMLATGKNSQLSVKPVKMVPLGSQQVYESFVPVQLTVQVGERLGYPTQGAFYHFKQGQLVHEYAIVEDAKGYFNITHSTANALSDEVNIPALRGSIFLHWKINGQLAPPQHIYYSKQKLTTEEFHSIDVAWLNAHAFTVDLKAILAVNQEATLERAEEQTSQQDKQRAKPQNHAVLPSHDGPGRENWPDIAKQYGLTPNELLALNPTFQQDPMKLKAGDILIIAKSEATQDKPKVDTQPPQSPQAVSRADNIHYQSSTPQLAPGVIGITKQSVLKDVAVLNLVELVNRNTKSFPDEPLRDKLKENNEHIMFLTLKEALDVLRDWGWKDTKGLWKEGTDSELGQVLINYGVNGKDVVTASMLISQLGSVGIKATSYLNKSGTEMIKLSGYAGIRKVLNAPSFSAVNPKIVQVGIGKYGLANSIKSGAVLTFYVAAAYRIVDYILTDEQRLSEFIGSMATDVVKIGIASAITWGVGSVIVTSFVVVNFGIVIVAGLATAVLLNYLDNKYGITNQVIEYLEKSQQEVVDKARDIEDGFWDLGSMILDGMLEAGKRVIENEVRSYIRSTIQDIKPRMY</sequence>
<organism evidence="3 4">
    <name type="scientific">Shewanella psychrophila</name>
    <dbReference type="NCBI Taxonomy" id="225848"/>
    <lineage>
        <taxon>Bacteria</taxon>
        <taxon>Pseudomonadati</taxon>
        <taxon>Pseudomonadota</taxon>
        <taxon>Gammaproteobacteria</taxon>
        <taxon>Alteromonadales</taxon>
        <taxon>Shewanellaceae</taxon>
        <taxon>Shewanella</taxon>
    </lineage>
</organism>
<proteinExistence type="predicted"/>
<evidence type="ECO:0000313" key="4">
    <source>
        <dbReference type="Proteomes" id="UP000189545"/>
    </source>
</evidence>
<evidence type="ECO:0000313" key="3">
    <source>
        <dbReference type="EMBL" id="AQS40239.1"/>
    </source>
</evidence>
<keyword evidence="2" id="KW-1133">Transmembrane helix</keyword>
<dbReference type="Proteomes" id="UP000189545">
    <property type="component" value="Chromosome"/>
</dbReference>
<evidence type="ECO:0008006" key="5">
    <source>
        <dbReference type="Google" id="ProtNLM"/>
    </source>
</evidence>
<dbReference type="OrthoDB" id="6248344at2"/>
<protein>
    <recommendedName>
        <fullName evidence="5">LysM domain-containing protein</fullName>
    </recommendedName>
</protein>
<feature type="transmembrane region" description="Helical" evidence="2">
    <location>
        <begin position="666"/>
        <end position="695"/>
    </location>
</feature>
<dbReference type="RefSeq" id="WP_077755055.1">
    <property type="nucleotide sequence ID" value="NZ_CP014782.1"/>
</dbReference>
<dbReference type="KEGG" id="spsw:Sps_05170"/>
<dbReference type="InterPro" id="IPR018392">
    <property type="entry name" value="LysM"/>
</dbReference>
<accession>A0A1S6HXK5</accession>
<feature type="region of interest" description="Disordered" evidence="1">
    <location>
        <begin position="350"/>
        <end position="379"/>
    </location>
</feature>
<gene>
    <name evidence="3" type="ORF">Sps_05170</name>
</gene>
<dbReference type="AlphaFoldDB" id="A0A1S6HXK5"/>